<protein>
    <submittedName>
        <fullName evidence="1">Uncharacterized protein</fullName>
    </submittedName>
</protein>
<evidence type="ECO:0000313" key="1">
    <source>
        <dbReference type="EMBL" id="MEJ5048137.1"/>
    </source>
</evidence>
<dbReference type="RefSeq" id="WP_180824239.1">
    <property type="nucleotide sequence ID" value="NZ_JACAWY010000002.1"/>
</dbReference>
<proteinExistence type="predicted"/>
<accession>A0ABU8Q1K5</accession>
<gene>
    <name evidence="1" type="ORF">WH298_23345</name>
</gene>
<dbReference type="Proteomes" id="UP001362100">
    <property type="component" value="Unassembled WGS sequence"/>
</dbReference>
<evidence type="ECO:0000313" key="2">
    <source>
        <dbReference type="Proteomes" id="UP001362100"/>
    </source>
</evidence>
<name>A0ABU8Q1K5_9GAMM</name>
<organism evidence="1 2">
    <name type="scientific">Pantoea nemavictus</name>
    <dbReference type="NCBI Taxonomy" id="2726955"/>
    <lineage>
        <taxon>Bacteria</taxon>
        <taxon>Pseudomonadati</taxon>
        <taxon>Pseudomonadota</taxon>
        <taxon>Gammaproteobacteria</taxon>
        <taxon>Enterobacterales</taxon>
        <taxon>Erwiniaceae</taxon>
        <taxon>Pantoea</taxon>
    </lineage>
</organism>
<sequence length="77" mass="8593">MQSCNAQLRIAYANMRFGLARAALYDFEIINFQGFSMRALTSRIIVSLTLAAAFYNAKLLPKPINAQEVGTWQPSAH</sequence>
<comment type="caution">
    <text evidence="1">The sequence shown here is derived from an EMBL/GenBank/DDBJ whole genome shotgun (WGS) entry which is preliminary data.</text>
</comment>
<dbReference type="EMBL" id="JBBGZW010000002">
    <property type="protein sequence ID" value="MEJ5048137.1"/>
    <property type="molecule type" value="Genomic_DNA"/>
</dbReference>
<keyword evidence="2" id="KW-1185">Reference proteome</keyword>
<reference evidence="1 2" key="1">
    <citation type="submission" date="2023-12" db="EMBL/GenBank/DDBJ databases">
        <title>Gut-associated functions are favored during microbiome assembly across C. elegans life.</title>
        <authorList>
            <person name="Zimmermann J."/>
        </authorList>
    </citation>
    <scope>NUCLEOTIDE SEQUENCE [LARGE SCALE GENOMIC DNA]</scope>
    <source>
        <strain evidence="1 2">BIGb0393</strain>
    </source>
</reference>